<protein>
    <submittedName>
        <fullName evidence="2">Uncharacterized protein</fullName>
    </submittedName>
</protein>
<dbReference type="AlphaFoldDB" id="W6UUF7"/>
<organism evidence="2 3">
    <name type="scientific">Echinococcus granulosus</name>
    <name type="common">Hydatid tapeworm</name>
    <dbReference type="NCBI Taxonomy" id="6210"/>
    <lineage>
        <taxon>Eukaryota</taxon>
        <taxon>Metazoa</taxon>
        <taxon>Spiralia</taxon>
        <taxon>Lophotrochozoa</taxon>
        <taxon>Platyhelminthes</taxon>
        <taxon>Cestoda</taxon>
        <taxon>Eucestoda</taxon>
        <taxon>Cyclophyllidea</taxon>
        <taxon>Taeniidae</taxon>
        <taxon>Echinococcus</taxon>
        <taxon>Echinococcus granulosus group</taxon>
    </lineage>
</organism>
<sequence length="102" mass="11158">MGRTCTYTQFAYTHARPLPWASTDASDLTPTSLTSSPLSSSDPNVKASLVCLEGHICAYTVDVWVSKTVCGGGEKNLTSQKGQFTNMFFPRLKAQVRTHAWV</sequence>
<dbReference type="RefSeq" id="XP_024355507.1">
    <property type="nucleotide sequence ID" value="XM_024490104.1"/>
</dbReference>
<evidence type="ECO:0000313" key="2">
    <source>
        <dbReference type="EMBL" id="EUB64311.1"/>
    </source>
</evidence>
<feature type="region of interest" description="Disordered" evidence="1">
    <location>
        <begin position="20"/>
        <end position="43"/>
    </location>
</feature>
<evidence type="ECO:0000256" key="1">
    <source>
        <dbReference type="SAM" id="MobiDB-lite"/>
    </source>
</evidence>
<dbReference type="EMBL" id="APAU02000003">
    <property type="protein sequence ID" value="EUB64311.1"/>
    <property type="molecule type" value="Genomic_DNA"/>
</dbReference>
<evidence type="ECO:0000313" key="3">
    <source>
        <dbReference type="Proteomes" id="UP000019149"/>
    </source>
</evidence>
<dbReference type="CTD" id="36336570"/>
<comment type="caution">
    <text evidence="2">The sequence shown here is derived from an EMBL/GenBank/DDBJ whole genome shotgun (WGS) entry which is preliminary data.</text>
</comment>
<gene>
    <name evidence="2" type="ORF">EGR_00855</name>
</gene>
<keyword evidence="3" id="KW-1185">Reference proteome</keyword>
<proteinExistence type="predicted"/>
<dbReference type="GeneID" id="36336570"/>
<dbReference type="Proteomes" id="UP000019149">
    <property type="component" value="Unassembled WGS sequence"/>
</dbReference>
<reference evidence="2 3" key="1">
    <citation type="journal article" date="2013" name="Nat. Genet.">
        <title>The genome of the hydatid tapeworm Echinococcus granulosus.</title>
        <authorList>
            <person name="Zheng H."/>
            <person name="Zhang W."/>
            <person name="Zhang L."/>
            <person name="Zhang Z."/>
            <person name="Li J."/>
            <person name="Lu G."/>
            <person name="Zhu Y."/>
            <person name="Wang Y."/>
            <person name="Huang Y."/>
            <person name="Liu J."/>
            <person name="Kang H."/>
            <person name="Chen J."/>
            <person name="Wang L."/>
            <person name="Chen A."/>
            <person name="Yu S."/>
            <person name="Gao Z."/>
            <person name="Jin L."/>
            <person name="Gu W."/>
            <person name="Wang Z."/>
            <person name="Zhao L."/>
            <person name="Shi B."/>
            <person name="Wen H."/>
            <person name="Lin R."/>
            <person name="Jones M.K."/>
            <person name="Brejova B."/>
            <person name="Vinar T."/>
            <person name="Zhao G."/>
            <person name="McManus D.P."/>
            <person name="Chen Z."/>
            <person name="Zhou Y."/>
            <person name="Wang S."/>
        </authorList>
    </citation>
    <scope>NUCLEOTIDE SEQUENCE [LARGE SCALE GENOMIC DNA]</scope>
</reference>
<dbReference type="KEGG" id="egl:EGR_00855"/>
<feature type="compositionally biased region" description="Low complexity" evidence="1">
    <location>
        <begin position="21"/>
        <end position="43"/>
    </location>
</feature>
<accession>W6UUF7</accession>
<name>W6UUF7_ECHGR</name>